<dbReference type="Gene3D" id="3.30.70.1290">
    <property type="entry name" value="Transposase IS200-like"/>
    <property type="match status" value="1"/>
</dbReference>
<feature type="domain" description="Transposase IS200-like" evidence="1">
    <location>
        <begin position="11"/>
        <end position="78"/>
    </location>
</feature>
<dbReference type="Pfam" id="PF01797">
    <property type="entry name" value="Y1_Tnp"/>
    <property type="match status" value="1"/>
</dbReference>
<dbReference type="GO" id="GO:0043565">
    <property type="term" value="F:sequence-specific DNA binding"/>
    <property type="evidence" value="ECO:0007669"/>
    <property type="project" value="TreeGrafter"/>
</dbReference>
<dbReference type="AlphaFoldDB" id="A0A927B0H2"/>
<gene>
    <name evidence="2" type="ORF">IC230_10355</name>
</gene>
<dbReference type="PANTHER" id="PTHR36966">
    <property type="entry name" value="REP-ASSOCIATED TYROSINE TRANSPOSASE"/>
    <property type="match status" value="1"/>
</dbReference>
<dbReference type="InterPro" id="IPR002686">
    <property type="entry name" value="Transposase_17"/>
</dbReference>
<keyword evidence="3" id="KW-1185">Reference proteome</keyword>
<name>A0A927B0H2_9BACT</name>
<dbReference type="Proteomes" id="UP000653797">
    <property type="component" value="Unassembled WGS sequence"/>
</dbReference>
<evidence type="ECO:0000259" key="1">
    <source>
        <dbReference type="Pfam" id="PF01797"/>
    </source>
</evidence>
<evidence type="ECO:0000313" key="3">
    <source>
        <dbReference type="Proteomes" id="UP000653797"/>
    </source>
</evidence>
<dbReference type="InterPro" id="IPR036515">
    <property type="entry name" value="Transposase_17_sf"/>
</dbReference>
<dbReference type="EMBL" id="JACXAA010000003">
    <property type="protein sequence ID" value="MBD2753291.1"/>
    <property type="molecule type" value="Genomic_DNA"/>
</dbReference>
<organism evidence="2 3">
    <name type="scientific">Spirosoma validum</name>
    <dbReference type="NCBI Taxonomy" id="2771355"/>
    <lineage>
        <taxon>Bacteria</taxon>
        <taxon>Pseudomonadati</taxon>
        <taxon>Bacteroidota</taxon>
        <taxon>Cytophagia</taxon>
        <taxon>Cytophagales</taxon>
        <taxon>Cytophagaceae</taxon>
        <taxon>Spirosoma</taxon>
    </lineage>
</organism>
<accession>A0A927B0H2</accession>
<reference evidence="2" key="1">
    <citation type="submission" date="2020-09" db="EMBL/GenBank/DDBJ databases">
        <authorList>
            <person name="Kim M.K."/>
        </authorList>
    </citation>
    <scope>NUCLEOTIDE SEQUENCE</scope>
    <source>
        <strain evidence="2">BT704</strain>
    </source>
</reference>
<protein>
    <submittedName>
        <fullName evidence="2">Transposase</fullName>
    </submittedName>
</protein>
<proteinExistence type="predicted"/>
<dbReference type="GO" id="GO:0006313">
    <property type="term" value="P:DNA transposition"/>
    <property type="evidence" value="ECO:0007669"/>
    <property type="project" value="InterPro"/>
</dbReference>
<dbReference type="PANTHER" id="PTHR36966:SF1">
    <property type="entry name" value="REP-ASSOCIATED TYROSINE TRANSPOSASE"/>
    <property type="match status" value="1"/>
</dbReference>
<dbReference type="InterPro" id="IPR052715">
    <property type="entry name" value="RAYT_transposase"/>
</dbReference>
<comment type="caution">
    <text evidence="2">The sequence shown here is derived from an EMBL/GenBank/DDBJ whole genome shotgun (WGS) entry which is preliminary data.</text>
</comment>
<dbReference type="SUPFAM" id="SSF143422">
    <property type="entry name" value="Transposase IS200-like"/>
    <property type="match status" value="1"/>
</dbReference>
<dbReference type="GO" id="GO:0004803">
    <property type="term" value="F:transposase activity"/>
    <property type="evidence" value="ECO:0007669"/>
    <property type="project" value="InterPro"/>
</dbReference>
<sequence length="148" mass="18204">MHCFAILFDSFTFYNKKYEAKLLAYVFMHNHIHFILFFEEQTRLIDYMRDFKKFTPLKIREHIQVSQPNLVENIAYEHRLQHFKIWTDRYDDVYLYSRDVCEIKIEYMHNNPVRAGLVNNPIDYPFSSAAFYEGRREKSQLIHYRDVF</sequence>
<evidence type="ECO:0000313" key="2">
    <source>
        <dbReference type="EMBL" id="MBD2753291.1"/>
    </source>
</evidence>